<evidence type="ECO:0000259" key="8">
    <source>
        <dbReference type="Pfam" id="PF01210"/>
    </source>
</evidence>
<dbReference type="GO" id="GO:0141152">
    <property type="term" value="F:glycerol-3-phosphate dehydrogenase (NAD+) activity"/>
    <property type="evidence" value="ECO:0007669"/>
    <property type="project" value="UniProtKB-UniRule"/>
</dbReference>
<dbReference type="SUPFAM" id="SSF48179">
    <property type="entry name" value="6-phosphogluconate dehydrogenase C-terminal domain-like"/>
    <property type="match status" value="2"/>
</dbReference>
<dbReference type="InterPro" id="IPR008927">
    <property type="entry name" value="6-PGluconate_DH-like_C_sf"/>
</dbReference>
<gene>
    <name evidence="10" type="ORF">SPIL2461_LOCUS16568</name>
</gene>
<dbReference type="SUPFAM" id="SSF51735">
    <property type="entry name" value="NAD(P)-binding Rossmann-fold domains"/>
    <property type="match status" value="2"/>
</dbReference>
<dbReference type="Gene3D" id="1.10.1040.10">
    <property type="entry name" value="N-(1-d-carboxylethyl)-l-norvaline Dehydrogenase, domain 2"/>
    <property type="match status" value="2"/>
</dbReference>
<dbReference type="EC" id="1.1.1.8" evidence="6"/>
<evidence type="ECO:0000256" key="3">
    <source>
        <dbReference type="ARBA" id="ARBA00023027"/>
    </source>
</evidence>
<dbReference type="NCBIfam" id="TIGR03376">
    <property type="entry name" value="glycerol3P_DH"/>
    <property type="match status" value="1"/>
</dbReference>
<protein>
    <recommendedName>
        <fullName evidence="6">Glycerol-3-phosphate dehydrogenase [NAD(+)]</fullName>
        <ecNumber evidence="6">1.1.1.8</ecNumber>
    </recommendedName>
</protein>
<comment type="caution">
    <text evidence="10">The sequence shown here is derived from an EMBL/GenBank/DDBJ whole genome shotgun (WGS) entry which is preliminary data.</text>
</comment>
<dbReference type="InterPro" id="IPR011128">
    <property type="entry name" value="G3P_DH_NAD-dep_N"/>
</dbReference>
<dbReference type="InterPro" id="IPR008928">
    <property type="entry name" value="6-hairpin_glycosidase_sf"/>
</dbReference>
<name>A0A812VMT0_SYMPI</name>
<evidence type="ECO:0000313" key="11">
    <source>
        <dbReference type="Proteomes" id="UP000649617"/>
    </source>
</evidence>
<feature type="domain" description="Glycerol-3-phosphate dehydrogenase NAD-dependent C-terminal" evidence="9">
    <location>
        <begin position="1248"/>
        <end position="1393"/>
    </location>
</feature>
<dbReference type="InterPro" id="IPR012341">
    <property type="entry name" value="6hp_glycosidase-like_sf"/>
</dbReference>
<dbReference type="Gene3D" id="3.40.50.1000">
    <property type="entry name" value="HAD superfamily/HAD-like"/>
    <property type="match status" value="1"/>
</dbReference>
<evidence type="ECO:0000256" key="5">
    <source>
        <dbReference type="RuleBase" id="RU000437"/>
    </source>
</evidence>
<dbReference type="GO" id="GO:0005975">
    <property type="term" value="P:carbohydrate metabolic process"/>
    <property type="evidence" value="ECO:0007669"/>
    <property type="project" value="InterPro"/>
</dbReference>
<dbReference type="Pfam" id="PF01210">
    <property type="entry name" value="NAD_Gly3P_dh_N"/>
    <property type="match status" value="2"/>
</dbReference>
<dbReference type="Pfam" id="PF07479">
    <property type="entry name" value="NAD_Gly3P_dh_C"/>
    <property type="match status" value="2"/>
</dbReference>
<dbReference type="OrthoDB" id="10263760at2759"/>
<keyword evidence="3 5" id="KW-0520">NAD</keyword>
<dbReference type="SUPFAM" id="SSF56784">
    <property type="entry name" value="HAD-like"/>
    <property type="match status" value="1"/>
</dbReference>
<dbReference type="Gene3D" id="3.40.50.720">
    <property type="entry name" value="NAD(P)-binding Rossmann-like Domain"/>
    <property type="match status" value="2"/>
</dbReference>
<dbReference type="InterPro" id="IPR023214">
    <property type="entry name" value="HAD_sf"/>
</dbReference>
<feature type="domain" description="Glycerol-3-phosphate dehydrogenase NAD-dependent C-terminal" evidence="9">
    <location>
        <begin position="1597"/>
        <end position="1711"/>
    </location>
</feature>
<comment type="similarity">
    <text evidence="1 5">Belongs to the NAD-dependent glycerol-3-phosphate dehydrogenase family.</text>
</comment>
<dbReference type="Gene3D" id="1.50.10.10">
    <property type="match status" value="1"/>
</dbReference>
<keyword evidence="2 5" id="KW-0560">Oxidoreductase</keyword>
<dbReference type="GO" id="GO:0051287">
    <property type="term" value="F:NAD binding"/>
    <property type="evidence" value="ECO:0007669"/>
    <property type="project" value="UniProtKB-UniRule"/>
</dbReference>
<dbReference type="SUPFAM" id="SSF48208">
    <property type="entry name" value="Six-hairpin glycosidases"/>
    <property type="match status" value="1"/>
</dbReference>
<evidence type="ECO:0000256" key="1">
    <source>
        <dbReference type="ARBA" id="ARBA00011009"/>
    </source>
</evidence>
<dbReference type="InterPro" id="IPR036412">
    <property type="entry name" value="HAD-like_sf"/>
</dbReference>
<feature type="domain" description="Glycerol-3-phosphate dehydrogenase NAD-dependent N-terminal" evidence="8">
    <location>
        <begin position="1407"/>
        <end position="1577"/>
    </location>
</feature>
<dbReference type="GO" id="GO:0046168">
    <property type="term" value="P:glycerol-3-phosphate catabolic process"/>
    <property type="evidence" value="ECO:0007669"/>
    <property type="project" value="UniProtKB-UniRule"/>
</dbReference>
<dbReference type="Pfam" id="PF08282">
    <property type="entry name" value="Hydrolase_3"/>
    <property type="match status" value="1"/>
</dbReference>
<dbReference type="GO" id="GO:0005829">
    <property type="term" value="C:cytosol"/>
    <property type="evidence" value="ECO:0007669"/>
    <property type="project" value="TreeGrafter"/>
</dbReference>
<keyword evidence="11" id="KW-1185">Reference proteome</keyword>
<dbReference type="InterPro" id="IPR013328">
    <property type="entry name" value="6PGD_dom2"/>
</dbReference>
<dbReference type="FunFam" id="1.10.1040.10:FF:000004">
    <property type="entry name" value="Glycerol-3-phosphate dehydrogenase [NAD(+)]"/>
    <property type="match status" value="2"/>
</dbReference>
<feature type="domain" description="Glycerol-3-phosphate dehydrogenase NAD-dependent N-terminal" evidence="8">
    <location>
        <begin position="1059"/>
        <end position="1224"/>
    </location>
</feature>
<dbReference type="GO" id="GO:0042803">
    <property type="term" value="F:protein homodimerization activity"/>
    <property type="evidence" value="ECO:0007669"/>
    <property type="project" value="InterPro"/>
</dbReference>
<dbReference type="InterPro" id="IPR006109">
    <property type="entry name" value="G3P_DH_NAD-dep_C"/>
</dbReference>
<evidence type="ECO:0000256" key="4">
    <source>
        <dbReference type="ARBA" id="ARBA00048683"/>
    </source>
</evidence>
<evidence type="ECO:0000256" key="2">
    <source>
        <dbReference type="ARBA" id="ARBA00023002"/>
    </source>
</evidence>
<dbReference type="EMBL" id="CAJNIZ010042672">
    <property type="protein sequence ID" value="CAE7631429.1"/>
    <property type="molecule type" value="Genomic_DNA"/>
</dbReference>
<dbReference type="InterPro" id="IPR036291">
    <property type="entry name" value="NAD(P)-bd_dom_sf"/>
</dbReference>
<dbReference type="Proteomes" id="UP000649617">
    <property type="component" value="Unassembled WGS sequence"/>
</dbReference>
<reference evidence="10" key="1">
    <citation type="submission" date="2021-02" db="EMBL/GenBank/DDBJ databases">
        <authorList>
            <person name="Dougan E. K."/>
            <person name="Rhodes N."/>
            <person name="Thang M."/>
            <person name="Chan C."/>
        </authorList>
    </citation>
    <scope>NUCLEOTIDE SEQUENCE</scope>
</reference>
<dbReference type="Gene3D" id="3.30.1240.10">
    <property type="match status" value="1"/>
</dbReference>
<proteinExistence type="inferred from homology"/>
<organism evidence="10 11">
    <name type="scientific">Symbiodinium pilosum</name>
    <name type="common">Dinoflagellate</name>
    <dbReference type="NCBI Taxonomy" id="2952"/>
    <lineage>
        <taxon>Eukaryota</taxon>
        <taxon>Sar</taxon>
        <taxon>Alveolata</taxon>
        <taxon>Dinophyceae</taxon>
        <taxon>Suessiales</taxon>
        <taxon>Symbiodiniaceae</taxon>
        <taxon>Symbiodinium</taxon>
    </lineage>
</organism>
<evidence type="ECO:0000313" key="10">
    <source>
        <dbReference type="EMBL" id="CAE7631429.1"/>
    </source>
</evidence>
<accession>A0A812VMT0</accession>
<evidence type="ECO:0000256" key="7">
    <source>
        <dbReference type="SAM" id="MobiDB-lite"/>
    </source>
</evidence>
<dbReference type="InterPro" id="IPR017751">
    <property type="entry name" value="G3P_DH_NAD-dep_euk"/>
</dbReference>
<dbReference type="InterPro" id="IPR006168">
    <property type="entry name" value="G3P_DH_NAD-dep"/>
</dbReference>
<dbReference type="PANTHER" id="PTHR11728">
    <property type="entry name" value="GLYCEROL-3-PHOSPHATE DEHYDROGENASE"/>
    <property type="match status" value="1"/>
</dbReference>
<comment type="catalytic activity">
    <reaction evidence="4 6">
        <text>sn-glycerol 3-phosphate + NAD(+) = dihydroxyacetone phosphate + NADH + H(+)</text>
        <dbReference type="Rhea" id="RHEA:11092"/>
        <dbReference type="ChEBI" id="CHEBI:15378"/>
        <dbReference type="ChEBI" id="CHEBI:57540"/>
        <dbReference type="ChEBI" id="CHEBI:57597"/>
        <dbReference type="ChEBI" id="CHEBI:57642"/>
        <dbReference type="ChEBI" id="CHEBI:57945"/>
        <dbReference type="EC" id="1.1.1.8"/>
    </reaction>
</comment>
<evidence type="ECO:0000256" key="6">
    <source>
        <dbReference type="RuleBase" id="RU361243"/>
    </source>
</evidence>
<sequence>MHVTARRTCRNSSRSPPLKYKFVDRGRQASRSAFDPSPWGRGLSPEDVGNVSPEHARLSACDQELEDWKRWGPYVSERHWGTCREDYAPHGNSWIYLPFEAAHYVAYRWGEDGLAGWCDRSMHLCLGLALWNGKDAILKERLYGLSNPQGNHGEDVKELYYYLDATPTHSYMKMMYKYPQAKYPYDELRRVNFERKKDPLLLEYELLDTGIMDDNKYFDVVVEYAQADVDDTLVKITAHNRGGEEAELCLLPQAWFRNVWSWKKGSAKPAMKYVSEMKRIEMAYCGRVIFCENDTNDLRVRGGALSPYQEPAPVEGTPKVAGGDFRSLEPNAWFGLWRRFQEKVLGPEPAKKGQETGVDQGFPHHLSGRTSGPFKDGFHDYVIRGDKAAVSTSSGTKVGLLTRHKVAAGSHVSFRFRLTCAQKSFPQGAFLDFDAIFGSRRDETERFYGLLQEDIMCPERRLIHRQALAGMIWTKQLYYYDIRTWLSGDEGREKPPSRGGRNEDWDHLYNADVISMPDKWEYPWYATWDLAFHCLPLALVDAQFAKAWAVWRVFQMDRKNRADDGDLGFLEELFHKLMLNFTWWVNRKDAEGRNIFQGGFLGLDNIGVVDRSQPFPNGGMINQSDGTSWMAFYSLTLMRMALELALHNPVYESIACKFLEHFLHIARAMTRLADNAEHGLWDPVDEFYYDVLANPDGSREPIKLRSIVGLIPLFAVEVLEPDMLKKLPRFASQTQWLFDNRPDLACLVSRFVEPGRGERRLLSLLRGYRMRSLLKRMLDPAEFLSDYGVRAAGTFDAIAEYQKAGGAFAVCTGRDLGSARGVLKGLDIDAMPGVYLNGTTVKGKGGEMLRNLTLPTQLLQRMVDWGREHRDKASILFVEGDAHYVMDRSEEYALFMHKHLLDPDPLEVKGGWESPEIPQKVNMMRVICSPDDMDTIKPQVADCVKGLANYAQSLPTTIDIMAPGTNKAAGLHVLLEALQLSMAEVCAIGDSENDLEMLQSVRVACAMGNAVKKTKAVSHFVMPKNFDNPAGVVCLLRSLTNALTCRGEAPPKPVQTLRVACFCCGSWGTGVARQVGQSLLHLPRFEEPLPMWVPSAETAAHINSTGFDEENLPGLRLPRNIRATADAAEAAKDADLLILVVARENMADVVGQLRGKVKSTATAVVMSKVLMPHRPKDKGLLHFGSDFVSEALGIPAAVLMGGTLAADVARGYFAEATLGCRDPKVSEVLLELFKKPNFAVTSLPSPTAVELFAVLKAIIAVGAGFCDGLELGHNSKAAVIRLGSVELAKFAKRFYPEEASKEALTEACGITDIIASSYGDSRTRRCAEAFAREPQKGWEQVAREKLRSGEPAGIAVLRTCAAFVRSHRAESEFPFLARVDRICAGKAAPESLTEMAVPRVRASKAMKVAVLGSGNWGCAIAKIIARNALQRTEFQKDVAMWVHEEMVEGRKLTDIINEEHENVKYLPGVELPHNLYAEPDAKAAVKDAHILVFVLPHQFLPGLLNSIRDSVLPDAVGVSLVKGYLEINRDTGSITTGTQLIEVELNIPCAVLNGANVANDVAHDHFAEATLGCTSDQSQVLWDLLNTPQFSVRTTPDVLGVELFGGLKNVVALAAGFCDGLGFPPNTKAAILRRGLQEMARLIKELYPTSSPDTLLESCGLADLLTTSYSGRNRMCAEAFARDSSKSWADIEAELLSGQKLQGCPSCRKQATVIIMGGNSNWRGFPINYLLIESLQKFHQYYGDEYLIECPTGSGNKMSILKIADELSERLIKIFLKAEDGHRPGMRLHPKMKEEHFEQNLLFYEYFHGDNGRGVGSSHQTGWTGLIAKLIQARGQEDAHES</sequence>
<dbReference type="PRINTS" id="PR00077">
    <property type="entry name" value="GPDHDRGNASE"/>
</dbReference>
<evidence type="ECO:0000259" key="9">
    <source>
        <dbReference type="Pfam" id="PF07479"/>
    </source>
</evidence>
<feature type="region of interest" description="Disordered" evidence="7">
    <location>
        <begin position="27"/>
        <end position="48"/>
    </location>
</feature>
<dbReference type="PANTHER" id="PTHR11728:SF8">
    <property type="entry name" value="GLYCEROL-3-PHOSPHATE DEHYDROGENASE [NAD(+)]-RELATED"/>
    <property type="match status" value="1"/>
</dbReference>